<accession>A0A4S4E005</accession>
<feature type="transmembrane region" description="Helical" evidence="1">
    <location>
        <begin position="84"/>
        <end position="103"/>
    </location>
</feature>
<dbReference type="EMBL" id="SDRB02009203">
    <property type="protein sequence ID" value="THG08684.1"/>
    <property type="molecule type" value="Genomic_DNA"/>
</dbReference>
<organism evidence="2 3">
    <name type="scientific">Camellia sinensis var. sinensis</name>
    <name type="common">China tea</name>
    <dbReference type="NCBI Taxonomy" id="542762"/>
    <lineage>
        <taxon>Eukaryota</taxon>
        <taxon>Viridiplantae</taxon>
        <taxon>Streptophyta</taxon>
        <taxon>Embryophyta</taxon>
        <taxon>Tracheophyta</taxon>
        <taxon>Spermatophyta</taxon>
        <taxon>Magnoliopsida</taxon>
        <taxon>eudicotyledons</taxon>
        <taxon>Gunneridae</taxon>
        <taxon>Pentapetalae</taxon>
        <taxon>asterids</taxon>
        <taxon>Ericales</taxon>
        <taxon>Theaceae</taxon>
        <taxon>Camellia</taxon>
    </lineage>
</organism>
<name>A0A4S4E005_CAMSN</name>
<keyword evidence="1" id="KW-0812">Transmembrane</keyword>
<keyword evidence="1" id="KW-0472">Membrane</keyword>
<gene>
    <name evidence="2" type="ORF">TEA_001992</name>
</gene>
<protein>
    <submittedName>
        <fullName evidence="2">Uncharacterized protein</fullName>
    </submittedName>
</protein>
<evidence type="ECO:0000313" key="2">
    <source>
        <dbReference type="EMBL" id="THG08684.1"/>
    </source>
</evidence>
<evidence type="ECO:0000256" key="1">
    <source>
        <dbReference type="SAM" id="Phobius"/>
    </source>
</evidence>
<proteinExistence type="predicted"/>
<dbReference type="AlphaFoldDB" id="A0A4S4E005"/>
<evidence type="ECO:0000313" key="3">
    <source>
        <dbReference type="Proteomes" id="UP000306102"/>
    </source>
</evidence>
<sequence>MTRIELPGQLAGVQGAALLGGSGAVPRRGRGAAPLKQNAKLHSKLPVRLCSLERRMAHRQDNSEVKTGLEEAHRGWFNSGVDSLVLAVFGFCCWSDYATGLYLSPGLSLLLWVHAAWPWGLLVWVYTMFGWSLVGSNSASVGWSLGFDAFLVVVLSVSSFGFGLWIVSYLVLDMTVMDTTEMKEYHLETDPWNGNYFAPAAPMI</sequence>
<feature type="transmembrane region" description="Helical" evidence="1">
    <location>
        <begin position="110"/>
        <end position="129"/>
    </location>
</feature>
<feature type="transmembrane region" description="Helical" evidence="1">
    <location>
        <begin position="149"/>
        <end position="172"/>
    </location>
</feature>
<reference evidence="2 3" key="1">
    <citation type="journal article" date="2018" name="Proc. Natl. Acad. Sci. U.S.A.">
        <title>Draft genome sequence of Camellia sinensis var. sinensis provides insights into the evolution of the tea genome and tea quality.</title>
        <authorList>
            <person name="Wei C."/>
            <person name="Yang H."/>
            <person name="Wang S."/>
            <person name="Zhao J."/>
            <person name="Liu C."/>
            <person name="Gao L."/>
            <person name="Xia E."/>
            <person name="Lu Y."/>
            <person name="Tai Y."/>
            <person name="She G."/>
            <person name="Sun J."/>
            <person name="Cao H."/>
            <person name="Tong W."/>
            <person name="Gao Q."/>
            <person name="Li Y."/>
            <person name="Deng W."/>
            <person name="Jiang X."/>
            <person name="Wang W."/>
            <person name="Chen Q."/>
            <person name="Zhang S."/>
            <person name="Li H."/>
            <person name="Wu J."/>
            <person name="Wang P."/>
            <person name="Li P."/>
            <person name="Shi C."/>
            <person name="Zheng F."/>
            <person name="Jian J."/>
            <person name="Huang B."/>
            <person name="Shan D."/>
            <person name="Shi M."/>
            <person name="Fang C."/>
            <person name="Yue Y."/>
            <person name="Li F."/>
            <person name="Li D."/>
            <person name="Wei S."/>
            <person name="Han B."/>
            <person name="Jiang C."/>
            <person name="Yin Y."/>
            <person name="Xia T."/>
            <person name="Zhang Z."/>
            <person name="Bennetzen J.L."/>
            <person name="Zhao S."/>
            <person name="Wan X."/>
        </authorList>
    </citation>
    <scope>NUCLEOTIDE SEQUENCE [LARGE SCALE GENOMIC DNA]</scope>
    <source>
        <strain evidence="3">cv. Shuchazao</strain>
        <tissue evidence="2">Leaf</tissue>
    </source>
</reference>
<keyword evidence="1" id="KW-1133">Transmembrane helix</keyword>
<comment type="caution">
    <text evidence="2">The sequence shown here is derived from an EMBL/GenBank/DDBJ whole genome shotgun (WGS) entry which is preliminary data.</text>
</comment>
<keyword evidence="3" id="KW-1185">Reference proteome</keyword>
<dbReference type="Proteomes" id="UP000306102">
    <property type="component" value="Unassembled WGS sequence"/>
</dbReference>